<keyword evidence="2" id="KW-1185">Reference proteome</keyword>
<gene>
    <name evidence="1" type="ORF">ADUPG1_004179</name>
</gene>
<proteinExistence type="predicted"/>
<name>A0ABQ5JUD5_9EUKA</name>
<evidence type="ECO:0000313" key="2">
    <source>
        <dbReference type="Proteomes" id="UP001057375"/>
    </source>
</evidence>
<feature type="non-terminal residue" evidence="1">
    <location>
        <position position="145"/>
    </location>
</feature>
<sequence length="145" mass="16696">MESIYTNYSNAGSKLKQLNTERIDSLLLTRAEGIKALLLLPNEDGQNRTGTYEEIFSRLEGHKVAVVPSFAFMKYIEDEYGIKARRFTRETEYFDAELNGSHWRIVKLYVPQKDSILLVGEDVTAVDGYHEMFVEGIDERIKAHM</sequence>
<reference evidence="1" key="1">
    <citation type="submission" date="2022-03" db="EMBL/GenBank/DDBJ databases">
        <title>Draft genome sequence of Aduncisulcus paluster, a free-living microaerophilic Fornicata.</title>
        <authorList>
            <person name="Yuyama I."/>
            <person name="Kume K."/>
            <person name="Tamura T."/>
            <person name="Inagaki Y."/>
            <person name="Hashimoto T."/>
        </authorList>
    </citation>
    <scope>NUCLEOTIDE SEQUENCE</scope>
    <source>
        <strain evidence="1">NY0171</strain>
    </source>
</reference>
<evidence type="ECO:0000313" key="1">
    <source>
        <dbReference type="EMBL" id="GKT17148.1"/>
    </source>
</evidence>
<protein>
    <submittedName>
        <fullName evidence="1">Uncharacterized protein</fullName>
    </submittedName>
</protein>
<dbReference type="EMBL" id="BQXS01006061">
    <property type="protein sequence ID" value="GKT17148.1"/>
    <property type="molecule type" value="Genomic_DNA"/>
</dbReference>
<organism evidence="1 2">
    <name type="scientific">Aduncisulcus paluster</name>
    <dbReference type="NCBI Taxonomy" id="2918883"/>
    <lineage>
        <taxon>Eukaryota</taxon>
        <taxon>Metamonada</taxon>
        <taxon>Carpediemonas-like organisms</taxon>
        <taxon>Aduncisulcus</taxon>
    </lineage>
</organism>
<comment type="caution">
    <text evidence="1">The sequence shown here is derived from an EMBL/GenBank/DDBJ whole genome shotgun (WGS) entry which is preliminary data.</text>
</comment>
<dbReference type="Proteomes" id="UP001057375">
    <property type="component" value="Unassembled WGS sequence"/>
</dbReference>
<accession>A0ABQ5JUD5</accession>